<organism evidence="3 4">
    <name type="scientific">Ramalina farinacea</name>
    <dbReference type="NCBI Taxonomy" id="258253"/>
    <lineage>
        <taxon>Eukaryota</taxon>
        <taxon>Fungi</taxon>
        <taxon>Dikarya</taxon>
        <taxon>Ascomycota</taxon>
        <taxon>Pezizomycotina</taxon>
        <taxon>Lecanoromycetes</taxon>
        <taxon>OSLEUM clade</taxon>
        <taxon>Lecanoromycetidae</taxon>
        <taxon>Lecanorales</taxon>
        <taxon>Lecanorineae</taxon>
        <taxon>Ramalinaceae</taxon>
        <taxon>Ramalina</taxon>
    </lineage>
</organism>
<protein>
    <submittedName>
        <fullName evidence="3">Uncharacterized protein</fullName>
    </submittedName>
</protein>
<feature type="chain" id="PRO_5041378011" evidence="2">
    <location>
        <begin position="26"/>
        <end position="342"/>
    </location>
</feature>
<dbReference type="EMBL" id="JAPUFD010000014">
    <property type="protein sequence ID" value="MDI1491299.1"/>
    <property type="molecule type" value="Genomic_DNA"/>
</dbReference>
<evidence type="ECO:0000313" key="4">
    <source>
        <dbReference type="Proteomes" id="UP001161017"/>
    </source>
</evidence>
<dbReference type="Proteomes" id="UP001161017">
    <property type="component" value="Unassembled WGS sequence"/>
</dbReference>
<keyword evidence="2" id="KW-0732">Signal</keyword>
<gene>
    <name evidence="3" type="ORF">OHK93_002508</name>
</gene>
<dbReference type="AlphaFoldDB" id="A0AA43QTI5"/>
<evidence type="ECO:0000313" key="3">
    <source>
        <dbReference type="EMBL" id="MDI1491299.1"/>
    </source>
</evidence>
<feature type="signal peptide" evidence="2">
    <location>
        <begin position="1"/>
        <end position="25"/>
    </location>
</feature>
<name>A0AA43QTI5_9LECA</name>
<accession>A0AA43QTI5</accession>
<keyword evidence="4" id="KW-1185">Reference proteome</keyword>
<proteinExistence type="predicted"/>
<feature type="region of interest" description="Disordered" evidence="1">
    <location>
        <begin position="101"/>
        <end position="125"/>
    </location>
</feature>
<comment type="caution">
    <text evidence="3">The sequence shown here is derived from an EMBL/GenBank/DDBJ whole genome shotgun (WGS) entry which is preliminary data.</text>
</comment>
<reference evidence="3" key="1">
    <citation type="journal article" date="2023" name="Genome Biol. Evol.">
        <title>First Whole Genome Sequence and Flow Cytometry Genome Size Data for the Lichen-Forming Fungus Ramalina farinacea (Ascomycota).</title>
        <authorList>
            <person name="Llewellyn T."/>
            <person name="Mian S."/>
            <person name="Hill R."/>
            <person name="Leitch I.J."/>
            <person name="Gaya E."/>
        </authorList>
    </citation>
    <scope>NUCLEOTIDE SEQUENCE</scope>
    <source>
        <strain evidence="3">LIQ254RAFAR</strain>
    </source>
</reference>
<sequence length="342" mass="35836">MVNHSRILKLAGPAVLLFSYVLSSAVPLDEATRSRLGALSNDLQKREDEDDTDVDIVADRTGLLRDALNARNAVFLKQATATWYQLDPGSTDAAASFTSFAATKPSTTPPPPSDPKQTQNPGKGDAWDVDHILELQILAGAFSASNGPAQIPAATYQAVSNALFTKGPAVTAIAKKITVLDNLQAIPNRVNGFKKNVVKGNLTGKGYPGENTYYGFFGPGVQKYLTDAQGRLFGPGSVADQIGDELKSAGNNEAAVKDYFTSFASSHYQGAVDYLSTWSGLPYTRKGVSANSATALSLPSYSSLPTTTADPSLATTSADYSLATTSADYSLTTGTAASNTAG</sequence>
<evidence type="ECO:0000256" key="1">
    <source>
        <dbReference type="SAM" id="MobiDB-lite"/>
    </source>
</evidence>
<evidence type="ECO:0000256" key="2">
    <source>
        <dbReference type="SAM" id="SignalP"/>
    </source>
</evidence>